<dbReference type="NCBIfam" id="TIGR03025">
    <property type="entry name" value="EPS_sugtrans"/>
    <property type="match status" value="1"/>
</dbReference>
<evidence type="ECO:0000256" key="1">
    <source>
        <dbReference type="ARBA" id="ARBA00004141"/>
    </source>
</evidence>
<name>A0ABP8NTY0_9NOCA</name>
<comment type="caution">
    <text evidence="9">The sequence shown here is derived from an EMBL/GenBank/DDBJ whole genome shotgun (WGS) entry which is preliminary data.</text>
</comment>
<dbReference type="GO" id="GO:0016740">
    <property type="term" value="F:transferase activity"/>
    <property type="evidence" value="ECO:0007669"/>
    <property type="project" value="UniProtKB-KW"/>
</dbReference>
<keyword evidence="10" id="KW-1185">Reference proteome</keyword>
<organism evidence="9 10">
    <name type="scientific">Rhodococcus olei</name>
    <dbReference type="NCBI Taxonomy" id="2161675"/>
    <lineage>
        <taxon>Bacteria</taxon>
        <taxon>Bacillati</taxon>
        <taxon>Actinomycetota</taxon>
        <taxon>Actinomycetes</taxon>
        <taxon>Mycobacteriales</taxon>
        <taxon>Nocardiaceae</taxon>
        <taxon>Rhodococcus</taxon>
    </lineage>
</organism>
<gene>
    <name evidence="9" type="ORF">GCM10023094_01010</name>
</gene>
<feature type="domain" description="Bacterial sugar transferase" evidence="8">
    <location>
        <begin position="327"/>
        <end position="515"/>
    </location>
</feature>
<reference evidence="10" key="1">
    <citation type="journal article" date="2019" name="Int. J. Syst. Evol. Microbiol.">
        <title>The Global Catalogue of Microorganisms (GCM) 10K type strain sequencing project: providing services to taxonomists for standard genome sequencing and annotation.</title>
        <authorList>
            <consortium name="The Broad Institute Genomics Platform"/>
            <consortium name="The Broad Institute Genome Sequencing Center for Infectious Disease"/>
            <person name="Wu L."/>
            <person name="Ma J."/>
        </authorList>
    </citation>
    <scope>NUCLEOTIDE SEQUENCE [LARGE SCALE GENOMIC DNA]</scope>
    <source>
        <strain evidence="10">JCM 32206</strain>
    </source>
</reference>
<evidence type="ECO:0000256" key="6">
    <source>
        <dbReference type="ARBA" id="ARBA00023136"/>
    </source>
</evidence>
<keyword evidence="4 7" id="KW-0812">Transmembrane</keyword>
<evidence type="ECO:0000256" key="7">
    <source>
        <dbReference type="SAM" id="Phobius"/>
    </source>
</evidence>
<feature type="transmembrane region" description="Helical" evidence="7">
    <location>
        <begin position="333"/>
        <end position="355"/>
    </location>
</feature>
<feature type="transmembrane region" description="Helical" evidence="7">
    <location>
        <begin position="95"/>
        <end position="115"/>
    </location>
</feature>
<dbReference type="EMBL" id="BAABFB010000007">
    <property type="protein sequence ID" value="GAA4471046.1"/>
    <property type="molecule type" value="Genomic_DNA"/>
</dbReference>
<accession>A0ABP8NTY0</accession>
<evidence type="ECO:0000313" key="10">
    <source>
        <dbReference type="Proteomes" id="UP001501183"/>
    </source>
</evidence>
<evidence type="ECO:0000259" key="8">
    <source>
        <dbReference type="Pfam" id="PF02397"/>
    </source>
</evidence>
<keyword evidence="3 9" id="KW-0808">Transferase</keyword>
<evidence type="ECO:0000256" key="4">
    <source>
        <dbReference type="ARBA" id="ARBA00022692"/>
    </source>
</evidence>
<evidence type="ECO:0000256" key="5">
    <source>
        <dbReference type="ARBA" id="ARBA00022989"/>
    </source>
</evidence>
<comment type="subcellular location">
    <subcellularLocation>
        <location evidence="1">Membrane</location>
        <topology evidence="1">Multi-pass membrane protein</topology>
    </subcellularLocation>
</comment>
<dbReference type="Proteomes" id="UP001501183">
    <property type="component" value="Unassembled WGS sequence"/>
</dbReference>
<dbReference type="PANTHER" id="PTHR30576">
    <property type="entry name" value="COLANIC BIOSYNTHESIS UDP-GLUCOSE LIPID CARRIER TRANSFERASE"/>
    <property type="match status" value="1"/>
</dbReference>
<evidence type="ECO:0000313" key="9">
    <source>
        <dbReference type="EMBL" id="GAA4471046.1"/>
    </source>
</evidence>
<feature type="transmembrane region" description="Helical" evidence="7">
    <location>
        <begin position="154"/>
        <end position="175"/>
    </location>
</feature>
<evidence type="ECO:0000256" key="2">
    <source>
        <dbReference type="ARBA" id="ARBA00006464"/>
    </source>
</evidence>
<comment type="similarity">
    <text evidence="2">Belongs to the bacterial sugar transferase family.</text>
</comment>
<dbReference type="InterPro" id="IPR017475">
    <property type="entry name" value="EPS_sugar_tfrase"/>
</dbReference>
<protein>
    <submittedName>
        <fullName evidence="9">Sugar transferase</fullName>
    </submittedName>
</protein>
<dbReference type="Pfam" id="PF02397">
    <property type="entry name" value="Bac_transf"/>
    <property type="match status" value="1"/>
</dbReference>
<evidence type="ECO:0000256" key="3">
    <source>
        <dbReference type="ARBA" id="ARBA00022679"/>
    </source>
</evidence>
<sequence length="521" mass="56575">MCDCKNAGVTGIKAAIPQDPERVICPVCGRPIDAPADLRGPWGVPVPMPAPPRPSWESRYGRVTFGVDVLSLLTADVVVSVIYHDVSVLNIPANLVVALAVPMLTLLALALNHAWDPRILGCGPEEFRRVTSAYVTVIAVMAVVGYAVETAGGHSWVFGALPLALMWSLSGRFLLRKWLHRRRSSGSYLRSVVAAGDEVSVRELIQRTRGAAYTGWTVEAVCLAHAGPPGELPLDIEGVPVVGTERDVVGIVTLREFAAVAILPSVGWSQSRTQRLAWDLEGTGADLLIAPALMDIVGPRLHISPVAGMPLLQLSAPRFTGPAWVVKSVLDRVLALMLLIAMSPLLITVGCAVRLTSPGPAFYRQTRVGRAGTTFEMIKFRSMVRDADARLAELSAENEGSGVLFKIKDDPRVTPVGHFIRRYSIDELPQLLNVVAGHMSLVGPRPPLISEVEKYDDGGVRRRMLVKPGLTGLWQVSGRSDLSWEESVRMDLRYVENWSIALDVMILWKTAAAVFRAEGAY</sequence>
<feature type="transmembrane region" description="Helical" evidence="7">
    <location>
        <begin position="127"/>
        <end position="148"/>
    </location>
</feature>
<keyword evidence="5 7" id="KW-1133">Transmembrane helix</keyword>
<keyword evidence="6 7" id="KW-0472">Membrane</keyword>
<feature type="transmembrane region" description="Helical" evidence="7">
    <location>
        <begin position="63"/>
        <end position="83"/>
    </location>
</feature>
<dbReference type="PANTHER" id="PTHR30576:SF10">
    <property type="entry name" value="SLL5057 PROTEIN"/>
    <property type="match status" value="1"/>
</dbReference>
<dbReference type="InterPro" id="IPR003362">
    <property type="entry name" value="Bact_transf"/>
</dbReference>
<proteinExistence type="inferred from homology"/>